<dbReference type="GO" id="GO:0005576">
    <property type="term" value="C:extracellular region"/>
    <property type="evidence" value="ECO:0007669"/>
    <property type="project" value="UniProtKB-SubCell"/>
</dbReference>
<name>A0AA93BKW5_9BACT</name>
<evidence type="ECO:0000313" key="4">
    <source>
        <dbReference type="EMBL" id="RHA84373.1"/>
    </source>
</evidence>
<evidence type="ECO:0000313" key="5">
    <source>
        <dbReference type="Proteomes" id="UP000284990"/>
    </source>
</evidence>
<dbReference type="Gene3D" id="3.20.20.370">
    <property type="entry name" value="Glycoside hydrolase/deacetylase"/>
    <property type="match status" value="1"/>
</dbReference>
<dbReference type="SUPFAM" id="SSF88713">
    <property type="entry name" value="Glycoside hydrolase/deacetylase"/>
    <property type="match status" value="1"/>
</dbReference>
<dbReference type="InterPro" id="IPR002509">
    <property type="entry name" value="NODB_dom"/>
</dbReference>
<reference evidence="4 5" key="1">
    <citation type="submission" date="2018-08" db="EMBL/GenBank/DDBJ databases">
        <title>A genome reference for cultivated species of the human gut microbiota.</title>
        <authorList>
            <person name="Zou Y."/>
            <person name="Xue W."/>
            <person name="Luo G."/>
        </authorList>
    </citation>
    <scope>NUCLEOTIDE SEQUENCE [LARGE SCALE GENOMIC DNA]</scope>
    <source>
        <strain evidence="4 5">AM42-23AC</strain>
    </source>
</reference>
<dbReference type="PANTHER" id="PTHR34216">
    <property type="match status" value="1"/>
</dbReference>
<dbReference type="InterPro" id="IPR011330">
    <property type="entry name" value="Glyco_hydro/deAcase_b/a-brl"/>
</dbReference>
<evidence type="ECO:0000256" key="1">
    <source>
        <dbReference type="ARBA" id="ARBA00004613"/>
    </source>
</evidence>
<keyword evidence="2" id="KW-0732">Signal</keyword>
<dbReference type="InterPro" id="IPR051398">
    <property type="entry name" value="Polysacch_Deacetylase"/>
</dbReference>
<evidence type="ECO:0000256" key="2">
    <source>
        <dbReference type="ARBA" id="ARBA00022729"/>
    </source>
</evidence>
<dbReference type="Proteomes" id="UP000284990">
    <property type="component" value="Unassembled WGS sequence"/>
</dbReference>
<dbReference type="GO" id="GO:0005975">
    <property type="term" value="P:carbohydrate metabolic process"/>
    <property type="evidence" value="ECO:0007669"/>
    <property type="project" value="InterPro"/>
</dbReference>
<dbReference type="PROSITE" id="PS51677">
    <property type="entry name" value="NODB"/>
    <property type="match status" value="1"/>
</dbReference>
<dbReference type="EMBL" id="QSFW01000025">
    <property type="protein sequence ID" value="RHA84373.1"/>
    <property type="molecule type" value="Genomic_DNA"/>
</dbReference>
<evidence type="ECO:0000259" key="3">
    <source>
        <dbReference type="PROSITE" id="PS51677"/>
    </source>
</evidence>
<dbReference type="GO" id="GO:0016810">
    <property type="term" value="F:hydrolase activity, acting on carbon-nitrogen (but not peptide) bonds"/>
    <property type="evidence" value="ECO:0007669"/>
    <property type="project" value="InterPro"/>
</dbReference>
<accession>A0AA93BKW5</accession>
<dbReference type="Pfam" id="PF01522">
    <property type="entry name" value="Polysacc_deac_1"/>
    <property type="match status" value="1"/>
</dbReference>
<feature type="domain" description="NodB homology" evidence="3">
    <location>
        <begin position="80"/>
        <end position="261"/>
    </location>
</feature>
<protein>
    <submittedName>
        <fullName evidence="4">Polysaccharide deacetylase family protein</fullName>
    </submittedName>
</protein>
<comment type="caution">
    <text evidence="4">The sequence shown here is derived from an EMBL/GenBank/DDBJ whole genome shotgun (WGS) entry which is preliminary data.</text>
</comment>
<proteinExistence type="predicted"/>
<gene>
    <name evidence="4" type="ORF">DW916_11535</name>
</gene>
<comment type="subcellular location">
    <subcellularLocation>
        <location evidence="1">Secreted</location>
    </subcellularLocation>
</comment>
<organism evidence="4 5">
    <name type="scientific">Segatella copri</name>
    <dbReference type="NCBI Taxonomy" id="165179"/>
    <lineage>
        <taxon>Bacteria</taxon>
        <taxon>Pseudomonadati</taxon>
        <taxon>Bacteroidota</taxon>
        <taxon>Bacteroidia</taxon>
        <taxon>Bacteroidales</taxon>
        <taxon>Prevotellaceae</taxon>
        <taxon>Segatella</taxon>
    </lineage>
</organism>
<dbReference type="AlphaFoldDB" id="A0AA93BKW5"/>
<dbReference type="CDD" id="cd10918">
    <property type="entry name" value="CE4_NodB_like_5s_6s"/>
    <property type="match status" value="1"/>
</dbReference>
<dbReference type="PANTHER" id="PTHR34216:SF3">
    <property type="entry name" value="POLY-BETA-1,6-N-ACETYL-D-GLUCOSAMINE N-DEACETYLASE"/>
    <property type="match status" value="1"/>
</dbReference>
<dbReference type="RefSeq" id="WP_118191239.1">
    <property type="nucleotide sequence ID" value="NZ_QSFW01000025.1"/>
</dbReference>
<sequence length="261" mass="30827">MKKEMFHVIRQTLRSAYLSMMGTFAKPAVGIHIISGHRIENELEPETFRKLLSKLSKYVKFIRIEEAITMIVNKVEPKEPLVAFAYDDGFMECYDVFAPVLEEFGVNAIFFVNPNYVEGDDEYIDNFNKNIVLTPGRRPMRWEQIKELSDRGFLIGAHTMDHYMINSDDTEILEYQINTCKGIIEKHTGKPCDYFAFPYGKLTHANNKSIDIACQHYKYVFSQSDYKRYFSFNNRVINRRHYEVFWPISHVKYFLSCTKKW</sequence>